<dbReference type="Gene3D" id="1.10.10.60">
    <property type="entry name" value="Homeodomain-like"/>
    <property type="match status" value="1"/>
</dbReference>
<evidence type="ECO:0000256" key="3">
    <source>
        <dbReference type="ARBA" id="ARBA00023015"/>
    </source>
</evidence>
<dbReference type="PROSITE" id="PS50045">
    <property type="entry name" value="SIGMA54_INTERACT_4"/>
    <property type="match status" value="1"/>
</dbReference>
<keyword evidence="4" id="KW-0238">DNA-binding</keyword>
<dbReference type="SUPFAM" id="SSF52172">
    <property type="entry name" value="CheY-like"/>
    <property type="match status" value="1"/>
</dbReference>
<dbReference type="PROSITE" id="PS50110">
    <property type="entry name" value="RESPONSE_REGULATORY"/>
    <property type="match status" value="1"/>
</dbReference>
<dbReference type="InterPro" id="IPR027417">
    <property type="entry name" value="P-loop_NTPase"/>
</dbReference>
<dbReference type="SUPFAM" id="SSF52540">
    <property type="entry name" value="P-loop containing nucleoside triphosphate hydrolases"/>
    <property type="match status" value="1"/>
</dbReference>
<comment type="caution">
    <text evidence="9">The sequence shown here is derived from an EMBL/GenBank/DDBJ whole genome shotgun (WGS) entry which is preliminary data.</text>
</comment>
<keyword evidence="6" id="KW-0597">Phosphoprotein</keyword>
<reference evidence="9 10" key="3">
    <citation type="submission" date="2020-02" db="EMBL/GenBank/DDBJ databases">
        <title>Flavobacterium profundi sp. nov., isolated from a deep-sea seamount.</title>
        <authorList>
            <person name="Zhang D.-C."/>
        </authorList>
    </citation>
    <scope>NUCLEOTIDE SEQUENCE [LARGE SCALE GENOMIC DNA]</scope>
    <source>
        <strain evidence="9 10">EC11</strain>
    </source>
</reference>
<organism evidence="9 10">
    <name type="scientific">Flavobacterium jejuense</name>
    <dbReference type="NCBI Taxonomy" id="1544455"/>
    <lineage>
        <taxon>Bacteria</taxon>
        <taxon>Pseudomonadati</taxon>
        <taxon>Bacteroidota</taxon>
        <taxon>Flavobacteriia</taxon>
        <taxon>Flavobacteriales</taxon>
        <taxon>Flavobacteriaceae</taxon>
        <taxon>Flavobacterium</taxon>
    </lineage>
</organism>
<evidence type="ECO:0000259" key="8">
    <source>
        <dbReference type="PROSITE" id="PS50110"/>
    </source>
</evidence>
<dbReference type="Proteomes" id="UP000817854">
    <property type="component" value="Unassembled WGS sequence"/>
</dbReference>
<dbReference type="InterPro" id="IPR009057">
    <property type="entry name" value="Homeodomain-like_sf"/>
</dbReference>
<feature type="modified residue" description="4-aspartylphosphate" evidence="6">
    <location>
        <position position="52"/>
    </location>
</feature>
<keyword evidence="3" id="KW-0805">Transcription regulation</keyword>
<gene>
    <name evidence="9" type="ORF">FIA58_007180</name>
</gene>
<dbReference type="RefSeq" id="WP_140961635.1">
    <property type="nucleotide sequence ID" value="NZ_VEVQ02000004.1"/>
</dbReference>
<evidence type="ECO:0000256" key="6">
    <source>
        <dbReference type="PROSITE-ProRule" id="PRU00169"/>
    </source>
</evidence>
<keyword evidence="10" id="KW-1185">Reference proteome</keyword>
<sequence>MPKILIVEDDTTFNNMLLQFLKRNNYDAIPTFSIKEALEELDSNSFDIILSDLRLPDRDGLALLSILKQQNKSIPFVLMTAYADVKTAVKAMKIGAADYISKPFVPEEALLVLQKILSSDKKQERSVQKEDKIPSDKSDFYWGKGIASIKLKKHIDLVAPTPLSVLITGENGTGKEVAAKTIHKKSNRSNLPFVAVDCGAIPKDIAGSEFFGHVKGSFTGAINDKIGCFEAANTGTLFLDEIGNLSYENQVLLLRAIQERKIKPIGSNKEIDINIRLICATNENLKKAVANGTFREDLYHRINEFSVSIPALRERKEDIEAFSYLFLEQAAAQLNKEVTKISKEALLALIQYQWPGNLRELQNYIKRATLLSLEDNIDISCLPDEITSFNEEQESSDLGLRDEVERKAIVDALAMTNGNKTRAAEILGISRKTMYNKITQYHL</sequence>
<dbReference type="InterPro" id="IPR011006">
    <property type="entry name" value="CheY-like_superfamily"/>
</dbReference>
<evidence type="ECO:0000256" key="1">
    <source>
        <dbReference type="ARBA" id="ARBA00022741"/>
    </source>
</evidence>
<reference evidence="9 10" key="2">
    <citation type="submission" date="2019-05" db="EMBL/GenBank/DDBJ databases">
        <authorList>
            <person name="Lianzixin W."/>
        </authorList>
    </citation>
    <scope>NUCLEOTIDE SEQUENCE [LARGE SCALE GENOMIC DNA]</scope>
    <source>
        <strain evidence="9 10">EC11</strain>
    </source>
</reference>
<feature type="domain" description="Sigma-54 factor interaction" evidence="7">
    <location>
        <begin position="141"/>
        <end position="370"/>
    </location>
</feature>
<evidence type="ECO:0000313" key="9">
    <source>
        <dbReference type="EMBL" id="NHN25455.1"/>
    </source>
</evidence>
<proteinExistence type="predicted"/>
<accession>A0ABX0IUJ7</accession>
<dbReference type="Pfam" id="PF00072">
    <property type="entry name" value="Response_reg"/>
    <property type="match status" value="1"/>
</dbReference>
<dbReference type="SMART" id="SM00382">
    <property type="entry name" value="AAA"/>
    <property type="match status" value="1"/>
</dbReference>
<dbReference type="InterPro" id="IPR025943">
    <property type="entry name" value="Sigma_54_int_dom_ATP-bd_2"/>
</dbReference>
<keyword evidence="5" id="KW-0804">Transcription</keyword>
<dbReference type="PANTHER" id="PTHR32071:SF81">
    <property type="entry name" value="PROPIONATE CATABOLISM OPERON REGULATORY PROTEIN"/>
    <property type="match status" value="1"/>
</dbReference>
<dbReference type="PROSITE" id="PS00688">
    <property type="entry name" value="SIGMA54_INTERACT_3"/>
    <property type="match status" value="1"/>
</dbReference>
<keyword evidence="2" id="KW-0067">ATP-binding</keyword>
<name>A0ABX0IUJ7_9FLAO</name>
<dbReference type="SUPFAM" id="SSF46689">
    <property type="entry name" value="Homeodomain-like"/>
    <property type="match status" value="1"/>
</dbReference>
<dbReference type="SMART" id="SM00448">
    <property type="entry name" value="REC"/>
    <property type="match status" value="1"/>
</dbReference>
<evidence type="ECO:0000256" key="2">
    <source>
        <dbReference type="ARBA" id="ARBA00022840"/>
    </source>
</evidence>
<dbReference type="InterPro" id="IPR001789">
    <property type="entry name" value="Sig_transdc_resp-reg_receiver"/>
</dbReference>
<dbReference type="InterPro" id="IPR003593">
    <property type="entry name" value="AAA+_ATPase"/>
</dbReference>
<dbReference type="Gene3D" id="3.40.50.2300">
    <property type="match status" value="1"/>
</dbReference>
<reference evidence="10" key="1">
    <citation type="submission" date="2019-05" db="EMBL/GenBank/DDBJ databases">
        <title>Flavobacterium profundi sp. nov., isolated from a deep-sea seamount.</title>
        <authorList>
            <person name="Zhang D.-C."/>
        </authorList>
    </citation>
    <scope>NUCLEOTIDE SEQUENCE [LARGE SCALE GENOMIC DNA]</scope>
    <source>
        <strain evidence="10">EC11</strain>
    </source>
</reference>
<dbReference type="Gene3D" id="3.40.50.300">
    <property type="entry name" value="P-loop containing nucleotide triphosphate hydrolases"/>
    <property type="match status" value="1"/>
</dbReference>
<dbReference type="InterPro" id="IPR025944">
    <property type="entry name" value="Sigma_54_int_dom_CS"/>
</dbReference>
<dbReference type="InterPro" id="IPR002078">
    <property type="entry name" value="Sigma_54_int"/>
</dbReference>
<dbReference type="Gene3D" id="1.10.8.60">
    <property type="match status" value="1"/>
</dbReference>
<keyword evidence="1" id="KW-0547">Nucleotide-binding</keyword>
<dbReference type="InterPro" id="IPR002197">
    <property type="entry name" value="HTH_Fis"/>
</dbReference>
<dbReference type="Pfam" id="PF25601">
    <property type="entry name" value="AAA_lid_14"/>
    <property type="match status" value="1"/>
</dbReference>
<feature type="domain" description="Response regulatory" evidence="8">
    <location>
        <begin position="3"/>
        <end position="117"/>
    </location>
</feature>
<dbReference type="PRINTS" id="PR01590">
    <property type="entry name" value="HTHFIS"/>
</dbReference>
<dbReference type="InterPro" id="IPR058031">
    <property type="entry name" value="AAA_lid_NorR"/>
</dbReference>
<evidence type="ECO:0000256" key="4">
    <source>
        <dbReference type="ARBA" id="ARBA00023125"/>
    </source>
</evidence>
<dbReference type="Pfam" id="PF00158">
    <property type="entry name" value="Sigma54_activat"/>
    <property type="match status" value="1"/>
</dbReference>
<dbReference type="PROSITE" id="PS00676">
    <property type="entry name" value="SIGMA54_INTERACT_2"/>
    <property type="match status" value="1"/>
</dbReference>
<dbReference type="EMBL" id="VEVQ02000004">
    <property type="protein sequence ID" value="NHN25455.1"/>
    <property type="molecule type" value="Genomic_DNA"/>
</dbReference>
<dbReference type="PANTHER" id="PTHR32071">
    <property type="entry name" value="TRANSCRIPTIONAL REGULATORY PROTEIN"/>
    <property type="match status" value="1"/>
</dbReference>
<evidence type="ECO:0000313" key="10">
    <source>
        <dbReference type="Proteomes" id="UP000817854"/>
    </source>
</evidence>
<evidence type="ECO:0000256" key="5">
    <source>
        <dbReference type="ARBA" id="ARBA00023163"/>
    </source>
</evidence>
<protein>
    <submittedName>
        <fullName evidence="9">Sigma-54-dependent Fis family transcriptional regulator</fullName>
    </submittedName>
</protein>
<dbReference type="CDD" id="cd00009">
    <property type="entry name" value="AAA"/>
    <property type="match status" value="1"/>
</dbReference>
<dbReference type="Pfam" id="PF02954">
    <property type="entry name" value="HTH_8"/>
    <property type="match status" value="1"/>
</dbReference>
<evidence type="ECO:0000259" key="7">
    <source>
        <dbReference type="PROSITE" id="PS50045"/>
    </source>
</evidence>